<name>A0A243WDM2_9BACT</name>
<dbReference type="GO" id="GO:0003676">
    <property type="term" value="F:nucleic acid binding"/>
    <property type="evidence" value="ECO:0007669"/>
    <property type="project" value="InterPro"/>
</dbReference>
<dbReference type="Gene3D" id="3.40.1350.10">
    <property type="match status" value="1"/>
</dbReference>
<dbReference type="AlphaFoldDB" id="A0A243WDM2"/>
<dbReference type="OrthoDB" id="9802516at2"/>
<evidence type="ECO:0000256" key="1">
    <source>
        <dbReference type="ARBA" id="ARBA00006738"/>
    </source>
</evidence>
<dbReference type="SUPFAM" id="SSF52980">
    <property type="entry name" value="Restriction endonuclease-like"/>
    <property type="match status" value="1"/>
</dbReference>
<accession>A0A243WDM2</accession>
<organism evidence="3 4">
    <name type="scientific">Hymenobacter crusticola</name>
    <dbReference type="NCBI Taxonomy" id="1770526"/>
    <lineage>
        <taxon>Bacteria</taxon>
        <taxon>Pseudomonadati</taxon>
        <taxon>Bacteroidota</taxon>
        <taxon>Cytophagia</taxon>
        <taxon>Cytophagales</taxon>
        <taxon>Hymenobacteraceae</taxon>
        <taxon>Hymenobacter</taxon>
    </lineage>
</organism>
<dbReference type="HAMAP" id="MF_00048">
    <property type="entry name" value="UPF0102"/>
    <property type="match status" value="1"/>
</dbReference>
<reference evidence="3 4" key="1">
    <citation type="submission" date="2017-01" db="EMBL/GenBank/DDBJ databases">
        <title>A new Hymenobacter.</title>
        <authorList>
            <person name="Liang Y."/>
            <person name="Feng F."/>
        </authorList>
    </citation>
    <scope>NUCLEOTIDE SEQUENCE [LARGE SCALE GENOMIC DNA]</scope>
    <source>
        <strain evidence="3">MIMBbqt21</strain>
    </source>
</reference>
<dbReference type="InterPro" id="IPR011856">
    <property type="entry name" value="tRNA_endonuc-like_dom_sf"/>
</dbReference>
<gene>
    <name evidence="3" type="ORF">BXP70_12435</name>
</gene>
<evidence type="ECO:0000313" key="4">
    <source>
        <dbReference type="Proteomes" id="UP000194873"/>
    </source>
</evidence>
<comment type="similarity">
    <text evidence="1 2">Belongs to the UPF0102 family.</text>
</comment>
<sequence length="119" mass="13888">MSYAAHQLGHAGETAATDYFLAHGFTVDYQNYRYQRAEVDLIVRCGTELLIFVEVKTRSSSQFGYPETFVTERKRQLFRLAADQYQEEVNWQGDIRFDILALTPTNNGFQIEHFEDAFY</sequence>
<evidence type="ECO:0000313" key="3">
    <source>
        <dbReference type="EMBL" id="OUJ73778.1"/>
    </source>
</evidence>
<dbReference type="Proteomes" id="UP000194873">
    <property type="component" value="Unassembled WGS sequence"/>
</dbReference>
<dbReference type="EMBL" id="MTSE01000005">
    <property type="protein sequence ID" value="OUJ73778.1"/>
    <property type="molecule type" value="Genomic_DNA"/>
</dbReference>
<protein>
    <recommendedName>
        <fullName evidence="2">UPF0102 protein BXP70_12435</fullName>
    </recommendedName>
</protein>
<keyword evidence="4" id="KW-1185">Reference proteome</keyword>
<proteinExistence type="inferred from homology"/>
<comment type="caution">
    <text evidence="3">The sequence shown here is derived from an EMBL/GenBank/DDBJ whole genome shotgun (WGS) entry which is preliminary data.</text>
</comment>
<dbReference type="InterPro" id="IPR003509">
    <property type="entry name" value="UPF0102_YraN-like"/>
</dbReference>
<dbReference type="RefSeq" id="WP_086594386.1">
    <property type="nucleotide sequence ID" value="NZ_MTSE01000005.1"/>
</dbReference>
<dbReference type="PANTHER" id="PTHR34039">
    <property type="entry name" value="UPF0102 PROTEIN YRAN"/>
    <property type="match status" value="1"/>
</dbReference>
<dbReference type="PANTHER" id="PTHR34039:SF1">
    <property type="entry name" value="UPF0102 PROTEIN YRAN"/>
    <property type="match status" value="1"/>
</dbReference>
<dbReference type="Pfam" id="PF02021">
    <property type="entry name" value="UPF0102"/>
    <property type="match status" value="1"/>
</dbReference>
<dbReference type="InterPro" id="IPR011335">
    <property type="entry name" value="Restrct_endonuc-II-like"/>
</dbReference>
<evidence type="ECO:0000256" key="2">
    <source>
        <dbReference type="HAMAP-Rule" id="MF_00048"/>
    </source>
</evidence>